<reference evidence="2" key="1">
    <citation type="journal article" date="2019" name="Int. J. Syst. Evol. Microbiol.">
        <title>The Global Catalogue of Microorganisms (GCM) 10K type strain sequencing project: providing services to taxonomists for standard genome sequencing and annotation.</title>
        <authorList>
            <consortium name="The Broad Institute Genomics Platform"/>
            <consortium name="The Broad Institute Genome Sequencing Center for Infectious Disease"/>
            <person name="Wu L."/>
            <person name="Ma J."/>
        </authorList>
    </citation>
    <scope>NUCLEOTIDE SEQUENCE [LARGE SCALE GENOMIC DNA]</scope>
    <source>
        <strain evidence="2">CGMCC 1.12942</strain>
    </source>
</reference>
<accession>A0ABW2RI73</accession>
<dbReference type="EMBL" id="JBHTBW010000017">
    <property type="protein sequence ID" value="MFC7440728.1"/>
    <property type="molecule type" value="Genomic_DNA"/>
</dbReference>
<protein>
    <submittedName>
        <fullName evidence="1">Uncharacterized protein</fullName>
    </submittedName>
</protein>
<comment type="caution">
    <text evidence="1">The sequence shown here is derived from an EMBL/GenBank/DDBJ whole genome shotgun (WGS) entry which is preliminary data.</text>
</comment>
<evidence type="ECO:0000313" key="2">
    <source>
        <dbReference type="Proteomes" id="UP001596500"/>
    </source>
</evidence>
<dbReference type="RefSeq" id="WP_379864010.1">
    <property type="nucleotide sequence ID" value="NZ_JBHTBW010000017.1"/>
</dbReference>
<sequence length="49" mass="5508">MAVCHFSKLDWFHTVVLCAEAFQLKRYDVDNATPITTSNPLWNLVAIAG</sequence>
<organism evidence="1 2">
    <name type="scientific">Laceyella putida</name>
    <dbReference type="NCBI Taxonomy" id="110101"/>
    <lineage>
        <taxon>Bacteria</taxon>
        <taxon>Bacillati</taxon>
        <taxon>Bacillota</taxon>
        <taxon>Bacilli</taxon>
        <taxon>Bacillales</taxon>
        <taxon>Thermoactinomycetaceae</taxon>
        <taxon>Laceyella</taxon>
    </lineage>
</organism>
<proteinExistence type="predicted"/>
<evidence type="ECO:0000313" key="1">
    <source>
        <dbReference type="EMBL" id="MFC7440728.1"/>
    </source>
</evidence>
<name>A0ABW2RI73_9BACL</name>
<keyword evidence="2" id="KW-1185">Reference proteome</keyword>
<gene>
    <name evidence="1" type="ORF">ACFQNG_06145</name>
</gene>
<dbReference type="Proteomes" id="UP001596500">
    <property type="component" value="Unassembled WGS sequence"/>
</dbReference>